<sequence length="704" mass="81534">MSSSKNENSSEYDDSEPASPLTPPLDNDLVDLLSERNFEKAEQHSLSTFRELDQSCHRYRKKIKTFHRWVQSKLRSGNVKQESGTYEMLAVLHFNMVEFRSQLKSHREKIRDLADQSFLFFDVLRRIPNRIRNPVETRDQGTQCPDALDLVNEKKYSILPMHGLDFTLNQEPKIEIKQLVENSEFATKKEEDDLQDDIALEELGIGEHFSLYEYSEFYTEKKFRKLDKLRNWKLEEKLDSTAVESSKDQQSCSYWHNEASEDIDDNFIFRHIKPNILNVDVKDHDKKVFKNIDKSDIDIINNKYAENISKKDSGDAYKSKSDSNVEFVSSCRPKFTRMPDSGVVLSDSETEEKIDNQDILDIGIDLQMSFSSEDEELEYPTKSVRIQSGQIKNPLKRVRIQSDQTKNPPKRVRIQSNVTKMEEVKDPHKIYRKDQIEEDDSDWNKPREFGKVQAAAASIDVQEVVEDIPADSAGIVNNHQHTVAEPVEKPTSTNRANVNPEIKLPDIRPGEYRFILIRPEVFQVMYRRLNFELVSFEAPQLAGTGMPRISLKDIQFIMPEVSCVGFTLGPQFLKEFKKSAVNIDLTQEYSFVSAATLREECPQKSIPWHLFQLRWGGCKYIKTNSMVDVSFRLGNRGSVLQFSAYVVQLDLNRHFDCHRIIIGTEVLKQSLISANRTEDSGRVVFQGDDGSFYHTTYERKRSRN</sequence>
<dbReference type="AlphaFoldDB" id="A0AAN9TI87"/>
<evidence type="ECO:0000313" key="3">
    <source>
        <dbReference type="Proteomes" id="UP001367676"/>
    </source>
</evidence>
<accession>A0AAN9TI87</accession>
<dbReference type="Proteomes" id="UP001367676">
    <property type="component" value="Unassembled WGS sequence"/>
</dbReference>
<comment type="caution">
    <text evidence="2">The sequence shown here is derived from an EMBL/GenBank/DDBJ whole genome shotgun (WGS) entry which is preliminary data.</text>
</comment>
<feature type="region of interest" description="Disordered" evidence="1">
    <location>
        <begin position="1"/>
        <end position="26"/>
    </location>
</feature>
<gene>
    <name evidence="2" type="ORF">V9T40_002322</name>
</gene>
<evidence type="ECO:0000313" key="2">
    <source>
        <dbReference type="EMBL" id="KAK7590709.1"/>
    </source>
</evidence>
<protein>
    <submittedName>
        <fullName evidence="2">Uncharacterized protein</fullName>
    </submittedName>
</protein>
<name>A0AAN9TI87_9HEMI</name>
<keyword evidence="3" id="KW-1185">Reference proteome</keyword>
<reference evidence="2 3" key="1">
    <citation type="submission" date="2024-03" db="EMBL/GenBank/DDBJ databases">
        <title>Adaptation during the transition from Ophiocordyceps entomopathogen to insect associate is accompanied by gene loss and intensified selection.</title>
        <authorList>
            <person name="Ward C.M."/>
            <person name="Onetto C.A."/>
            <person name="Borneman A.R."/>
        </authorList>
    </citation>
    <scope>NUCLEOTIDE SEQUENCE [LARGE SCALE GENOMIC DNA]</scope>
    <source>
        <strain evidence="2">AWRI1</strain>
        <tissue evidence="2">Single Adult Female</tissue>
    </source>
</reference>
<organism evidence="2 3">
    <name type="scientific">Parthenolecanium corni</name>
    <dbReference type="NCBI Taxonomy" id="536013"/>
    <lineage>
        <taxon>Eukaryota</taxon>
        <taxon>Metazoa</taxon>
        <taxon>Ecdysozoa</taxon>
        <taxon>Arthropoda</taxon>
        <taxon>Hexapoda</taxon>
        <taxon>Insecta</taxon>
        <taxon>Pterygota</taxon>
        <taxon>Neoptera</taxon>
        <taxon>Paraneoptera</taxon>
        <taxon>Hemiptera</taxon>
        <taxon>Sternorrhyncha</taxon>
        <taxon>Coccoidea</taxon>
        <taxon>Coccidae</taxon>
        <taxon>Parthenolecanium</taxon>
    </lineage>
</organism>
<proteinExistence type="predicted"/>
<dbReference type="EMBL" id="JBBCAQ010000022">
    <property type="protein sequence ID" value="KAK7590709.1"/>
    <property type="molecule type" value="Genomic_DNA"/>
</dbReference>
<evidence type="ECO:0000256" key="1">
    <source>
        <dbReference type="SAM" id="MobiDB-lite"/>
    </source>
</evidence>